<dbReference type="SUPFAM" id="SSF51735">
    <property type="entry name" value="NAD(P)-binding Rossmann-fold domains"/>
    <property type="match status" value="1"/>
</dbReference>
<dbReference type="KEGG" id="daw:HS1_002226"/>
<dbReference type="RefSeq" id="WP_066065450.1">
    <property type="nucleotide sequence ID" value="NZ_CP013015.1"/>
</dbReference>
<dbReference type="Proteomes" id="UP000070560">
    <property type="component" value="Chromosome"/>
</dbReference>
<name>A0A7U4QMD8_DESA2</name>
<dbReference type="Gene3D" id="3.40.50.720">
    <property type="entry name" value="NAD(P)-binding Rossmann-like Domain"/>
    <property type="match status" value="1"/>
</dbReference>
<dbReference type="InterPro" id="IPR011912">
    <property type="entry name" value="Heptose_epim"/>
</dbReference>
<organism evidence="5 6">
    <name type="scientific">Desulfofervidus auxilii</name>
    <dbReference type="NCBI Taxonomy" id="1621989"/>
    <lineage>
        <taxon>Bacteria</taxon>
        <taxon>Pseudomonadati</taxon>
        <taxon>Thermodesulfobacteriota</taxon>
        <taxon>Candidatus Desulfofervidia</taxon>
        <taxon>Candidatus Desulfofervidales</taxon>
        <taxon>Candidatus Desulfofervidaceae</taxon>
        <taxon>Candidatus Desulfofervidus</taxon>
    </lineage>
</organism>
<dbReference type="OrthoDB" id="9803010at2"/>
<keyword evidence="2" id="KW-0413">Isomerase</keyword>
<dbReference type="InterPro" id="IPR001509">
    <property type="entry name" value="Epimerase_deHydtase"/>
</dbReference>
<feature type="domain" description="NAD-dependent epimerase/dehydratase" evidence="4">
    <location>
        <begin position="3"/>
        <end position="229"/>
    </location>
</feature>
<keyword evidence="6" id="KW-1185">Reference proteome</keyword>
<dbReference type="GO" id="GO:0005975">
    <property type="term" value="P:carbohydrate metabolic process"/>
    <property type="evidence" value="ECO:0007669"/>
    <property type="project" value="InterPro"/>
</dbReference>
<dbReference type="PANTHER" id="PTHR43103">
    <property type="entry name" value="NUCLEOSIDE-DIPHOSPHATE-SUGAR EPIMERASE"/>
    <property type="match status" value="1"/>
</dbReference>
<evidence type="ECO:0000259" key="4">
    <source>
        <dbReference type="Pfam" id="PF01370"/>
    </source>
</evidence>
<accession>A0A7U4QMD8</accession>
<dbReference type="InterPro" id="IPR036291">
    <property type="entry name" value="NAD(P)-bd_dom_sf"/>
</dbReference>
<dbReference type="NCBIfam" id="TIGR02197">
    <property type="entry name" value="heptose_epim"/>
    <property type="match status" value="1"/>
</dbReference>
<dbReference type="GO" id="GO:0008712">
    <property type="term" value="F:ADP-glyceromanno-heptose 6-epimerase activity"/>
    <property type="evidence" value="ECO:0007669"/>
    <property type="project" value="InterPro"/>
</dbReference>
<evidence type="ECO:0000313" key="6">
    <source>
        <dbReference type="Proteomes" id="UP000070560"/>
    </source>
</evidence>
<keyword evidence="3" id="KW-0119">Carbohydrate metabolism</keyword>
<reference evidence="5 6" key="1">
    <citation type="submission" date="2015-10" db="EMBL/GenBank/DDBJ databases">
        <title>Candidatus Desulfofervidus auxilii, a hydrogenotrophic sulfate-reducing bacterium involved in the thermophilic anaerobic oxidation of methane.</title>
        <authorList>
            <person name="Krukenberg V."/>
            <person name="Richter M."/>
            <person name="Wegener G."/>
        </authorList>
    </citation>
    <scope>NUCLEOTIDE SEQUENCE [LARGE SCALE GENOMIC DNA]</scope>
    <source>
        <strain evidence="5 6">HS1</strain>
    </source>
</reference>
<evidence type="ECO:0000256" key="1">
    <source>
        <dbReference type="ARBA" id="ARBA00022857"/>
    </source>
</evidence>
<evidence type="ECO:0000256" key="2">
    <source>
        <dbReference type="ARBA" id="ARBA00023235"/>
    </source>
</evidence>
<dbReference type="AlphaFoldDB" id="A0A7U4QMD8"/>
<dbReference type="PANTHER" id="PTHR43103:SF3">
    <property type="entry name" value="ADP-L-GLYCERO-D-MANNO-HEPTOSE-6-EPIMERASE"/>
    <property type="match status" value="1"/>
</dbReference>
<dbReference type="Gene3D" id="3.90.25.10">
    <property type="entry name" value="UDP-galactose 4-epimerase, domain 1"/>
    <property type="match status" value="1"/>
</dbReference>
<protein>
    <submittedName>
        <fullName evidence="5">ADP-L-glycero-D-manno-heptose-6-epimerase</fullName>
    </submittedName>
</protein>
<keyword evidence="1" id="KW-0521">NADP</keyword>
<dbReference type="EMBL" id="CP013015">
    <property type="protein sequence ID" value="AMM42012.1"/>
    <property type="molecule type" value="Genomic_DNA"/>
</dbReference>
<dbReference type="GO" id="GO:0050661">
    <property type="term" value="F:NADP binding"/>
    <property type="evidence" value="ECO:0007669"/>
    <property type="project" value="InterPro"/>
</dbReference>
<proteinExistence type="predicted"/>
<sequence length="303" mass="34258">MKALVTGGAGFIGANLAITLERKGAKVIVLDDFSSGDYRNLVGFKSDVVAESIKEVDLKRFKDVDAIFHQAAITDTTVRDQKLMMQVNVEGFRRILEFAVRLGIPFIYASSAGTYGNISGPQKEEMAGHPVNIYGFSKWICDNIAKEYMQKTDSLIIGLRYFNVFGPREAHKGKMASMIWQLANQMKARQRPRIFKWGEQKRDQVYVKDVVHANLLALKAKRNGIVNIGSGQATTFNKIIRVLNKVLGTKLEPEYIDNPYVGFYQDHTQADLTLAQQIINYSPQWEFEEAVKDYMKEVGFVEN</sequence>
<evidence type="ECO:0000256" key="3">
    <source>
        <dbReference type="ARBA" id="ARBA00023277"/>
    </source>
</evidence>
<gene>
    <name evidence="5" type="ORF">HS1_002226</name>
</gene>
<dbReference type="Pfam" id="PF01370">
    <property type="entry name" value="Epimerase"/>
    <property type="match status" value="1"/>
</dbReference>
<evidence type="ECO:0000313" key="5">
    <source>
        <dbReference type="EMBL" id="AMM42012.1"/>
    </source>
</evidence>